<sequence length="75" mass="8124">MGEGQPTIYSFSTMIFVLHLNQKCFKTILGAYMKNMTKALMTGILMVTVLVGCQSMSSMTAPATDQPNITGTDVI</sequence>
<keyword evidence="1" id="KW-0472">Membrane</keyword>
<evidence type="ECO:0000313" key="2">
    <source>
        <dbReference type="EMBL" id="GHD37821.1"/>
    </source>
</evidence>
<dbReference type="EMBL" id="BMZR01000009">
    <property type="protein sequence ID" value="GHD37821.1"/>
    <property type="molecule type" value="Genomic_DNA"/>
</dbReference>
<dbReference type="Proteomes" id="UP000610203">
    <property type="component" value="Unassembled WGS sequence"/>
</dbReference>
<keyword evidence="1" id="KW-0812">Transmembrane</keyword>
<accession>A0ABQ3GWA3</accession>
<evidence type="ECO:0000256" key="1">
    <source>
        <dbReference type="SAM" id="Phobius"/>
    </source>
</evidence>
<gene>
    <name evidence="2" type="ORF">GCM10016272_26360</name>
</gene>
<organism evidence="2 3">
    <name type="scientific">Psychrobacter glaciei</name>
    <dbReference type="NCBI Taxonomy" id="619771"/>
    <lineage>
        <taxon>Bacteria</taxon>
        <taxon>Pseudomonadati</taxon>
        <taxon>Pseudomonadota</taxon>
        <taxon>Gammaproteobacteria</taxon>
        <taxon>Moraxellales</taxon>
        <taxon>Moraxellaceae</taxon>
        <taxon>Psychrobacter</taxon>
    </lineage>
</organism>
<reference evidence="3" key="1">
    <citation type="journal article" date="2019" name="Int. J. Syst. Evol. Microbiol.">
        <title>The Global Catalogue of Microorganisms (GCM) 10K type strain sequencing project: providing services to taxonomists for standard genome sequencing and annotation.</title>
        <authorList>
            <consortium name="The Broad Institute Genomics Platform"/>
            <consortium name="The Broad Institute Genome Sequencing Center for Infectious Disease"/>
            <person name="Wu L."/>
            <person name="Ma J."/>
        </authorList>
    </citation>
    <scope>NUCLEOTIDE SEQUENCE [LARGE SCALE GENOMIC DNA]</scope>
    <source>
        <strain evidence="3">KCTC 42280</strain>
    </source>
</reference>
<proteinExistence type="predicted"/>
<name>A0ABQ3GWA3_9GAMM</name>
<comment type="caution">
    <text evidence="2">The sequence shown here is derived from an EMBL/GenBank/DDBJ whole genome shotgun (WGS) entry which is preliminary data.</text>
</comment>
<keyword evidence="3" id="KW-1185">Reference proteome</keyword>
<keyword evidence="1" id="KW-1133">Transmembrane helix</keyword>
<protein>
    <submittedName>
        <fullName evidence="2">Uncharacterized protein</fullName>
    </submittedName>
</protein>
<feature type="transmembrane region" description="Helical" evidence="1">
    <location>
        <begin position="39"/>
        <end position="57"/>
    </location>
</feature>
<evidence type="ECO:0000313" key="3">
    <source>
        <dbReference type="Proteomes" id="UP000610203"/>
    </source>
</evidence>